<dbReference type="EMBL" id="BTSY01000003">
    <property type="protein sequence ID" value="GMT20524.1"/>
    <property type="molecule type" value="Genomic_DNA"/>
</dbReference>
<feature type="compositionally biased region" description="Basic and acidic residues" evidence="1">
    <location>
        <begin position="56"/>
        <end position="65"/>
    </location>
</feature>
<feature type="non-terminal residue" evidence="3">
    <location>
        <position position="84"/>
    </location>
</feature>
<proteinExistence type="predicted"/>
<gene>
    <name evidence="3" type="ORF">PFISCL1PPCAC_11821</name>
</gene>
<feature type="region of interest" description="Disordered" evidence="1">
    <location>
        <begin position="47"/>
        <end position="84"/>
    </location>
</feature>
<protein>
    <submittedName>
        <fullName evidence="3">Uncharacterized protein</fullName>
    </submittedName>
</protein>
<evidence type="ECO:0000256" key="2">
    <source>
        <dbReference type="SAM" id="Phobius"/>
    </source>
</evidence>
<dbReference type="AlphaFoldDB" id="A0AAV5VLV3"/>
<feature type="transmembrane region" description="Helical" evidence="2">
    <location>
        <begin position="6"/>
        <end position="23"/>
    </location>
</feature>
<accession>A0AAV5VLV3</accession>
<feature type="non-terminal residue" evidence="3">
    <location>
        <position position="1"/>
    </location>
</feature>
<keyword evidence="2" id="KW-0472">Membrane</keyword>
<name>A0AAV5VLV3_9BILA</name>
<organism evidence="3 4">
    <name type="scientific">Pristionchus fissidentatus</name>
    <dbReference type="NCBI Taxonomy" id="1538716"/>
    <lineage>
        <taxon>Eukaryota</taxon>
        <taxon>Metazoa</taxon>
        <taxon>Ecdysozoa</taxon>
        <taxon>Nematoda</taxon>
        <taxon>Chromadorea</taxon>
        <taxon>Rhabditida</taxon>
        <taxon>Rhabditina</taxon>
        <taxon>Diplogasteromorpha</taxon>
        <taxon>Diplogasteroidea</taxon>
        <taxon>Neodiplogasteridae</taxon>
        <taxon>Pristionchus</taxon>
    </lineage>
</organism>
<keyword evidence="2" id="KW-1133">Transmembrane helix</keyword>
<dbReference type="Proteomes" id="UP001432322">
    <property type="component" value="Unassembled WGS sequence"/>
</dbReference>
<sequence length="84" mass="9737">LQTLTGMWLVYLYHLAIIVITMMRSRTKEKLQFSLYLFDLMPQENDRSLEEDDAEENYRMEESARTKTGGASGGLSEISEISKR</sequence>
<keyword evidence="4" id="KW-1185">Reference proteome</keyword>
<keyword evidence="2" id="KW-0812">Transmembrane</keyword>
<evidence type="ECO:0000256" key="1">
    <source>
        <dbReference type="SAM" id="MobiDB-lite"/>
    </source>
</evidence>
<evidence type="ECO:0000313" key="4">
    <source>
        <dbReference type="Proteomes" id="UP001432322"/>
    </source>
</evidence>
<comment type="caution">
    <text evidence="3">The sequence shown here is derived from an EMBL/GenBank/DDBJ whole genome shotgun (WGS) entry which is preliminary data.</text>
</comment>
<reference evidence="3" key="1">
    <citation type="submission" date="2023-10" db="EMBL/GenBank/DDBJ databases">
        <title>Genome assembly of Pristionchus species.</title>
        <authorList>
            <person name="Yoshida K."/>
            <person name="Sommer R.J."/>
        </authorList>
    </citation>
    <scope>NUCLEOTIDE SEQUENCE</scope>
    <source>
        <strain evidence="3">RS5133</strain>
    </source>
</reference>
<evidence type="ECO:0000313" key="3">
    <source>
        <dbReference type="EMBL" id="GMT20524.1"/>
    </source>
</evidence>